<dbReference type="PANTHER" id="PTHR38658:SF1">
    <property type="entry name" value="OXPP CYCLE PROTEIN OPCA-RELATED"/>
    <property type="match status" value="1"/>
</dbReference>
<evidence type="ECO:0000259" key="3">
    <source>
        <dbReference type="Pfam" id="PF20171"/>
    </source>
</evidence>
<proteinExistence type="predicted"/>
<evidence type="ECO:0000259" key="2">
    <source>
        <dbReference type="Pfam" id="PF10128"/>
    </source>
</evidence>
<organism evidence="4 5">
    <name type="scientific">Actinocorallia libanotica</name>
    <dbReference type="NCBI Taxonomy" id="46162"/>
    <lineage>
        <taxon>Bacteria</taxon>
        <taxon>Bacillati</taxon>
        <taxon>Actinomycetota</taxon>
        <taxon>Actinomycetes</taxon>
        <taxon>Streptosporangiales</taxon>
        <taxon>Thermomonosporaceae</taxon>
        <taxon>Actinocorallia</taxon>
    </lineage>
</organism>
<dbReference type="EMBL" id="BAAAHH010000001">
    <property type="protein sequence ID" value="GAA0935521.1"/>
    <property type="molecule type" value="Genomic_DNA"/>
</dbReference>
<evidence type="ECO:0000313" key="5">
    <source>
        <dbReference type="Proteomes" id="UP001500665"/>
    </source>
</evidence>
<dbReference type="PANTHER" id="PTHR38658">
    <property type="entry name" value="OXPP CYCLE PROTEIN OPCA-RELATED"/>
    <property type="match status" value="1"/>
</dbReference>
<accession>A0ABN1PZD9</accession>
<feature type="compositionally biased region" description="Low complexity" evidence="1">
    <location>
        <begin position="319"/>
        <end position="341"/>
    </location>
</feature>
<keyword evidence="5" id="KW-1185">Reference proteome</keyword>
<name>A0ABN1PZD9_9ACTN</name>
<protein>
    <submittedName>
        <fullName evidence="4">Glucose-6-phosphate dehydrogenase assembly protein OpcA</fullName>
    </submittedName>
</protein>
<dbReference type="InterPro" id="IPR004555">
    <property type="entry name" value="G6PDH_assembly_OpcA"/>
</dbReference>
<dbReference type="InterPro" id="IPR046802">
    <property type="entry name" value="OpcA_G6PD_C"/>
</dbReference>
<evidence type="ECO:0000313" key="4">
    <source>
        <dbReference type="EMBL" id="GAA0935521.1"/>
    </source>
</evidence>
<comment type="caution">
    <text evidence="4">The sequence shown here is derived from an EMBL/GenBank/DDBJ whole genome shotgun (WGS) entry which is preliminary data.</text>
</comment>
<dbReference type="NCBIfam" id="TIGR00534">
    <property type="entry name" value="OpcA"/>
    <property type="match status" value="1"/>
</dbReference>
<sequence length="360" mass="39007">MNIDLTSTTTRRIQEALTQARHQMGGPTIGMVLTLVIVTDESAQYDSLRAANEAAREHPCRILTVISRDPRGSSSRLDAEIRIGETGPGETVLLRMYGPLAQHADSVVVPLLVPDAPVVVWWPGQPPEDPAEDPLGALGQRRVTDCYAAQDRMETLCRLSRAYAPGDTDFAWTRLTPWRTLLAASLDQPTPSLRSAEVLGEADSPSAELLAAWLEVRLGIPAHRRVSEGPGITAVVLHSDGGELTITRPDGRVATLGRPGQPDRYVSLLRRPIAELLAEELRRLDPDEVYHEAVTRFEKEQSRRSALQAVPAETPLPAVPAAPSEEGAAAEQEQAAEPAPETRSSAPGKGRQHNRKKAGS</sequence>
<feature type="domain" description="Glucose-6-phosphate dehydrogenase assembly protein OpcA N-terminal" evidence="2">
    <location>
        <begin position="51"/>
        <end position="159"/>
    </location>
</feature>
<feature type="region of interest" description="Disordered" evidence="1">
    <location>
        <begin position="301"/>
        <end position="360"/>
    </location>
</feature>
<gene>
    <name evidence="4" type="primary">opcA</name>
    <name evidence="4" type="ORF">GCM10009550_00630</name>
</gene>
<reference evidence="4 5" key="1">
    <citation type="journal article" date="2019" name="Int. J. Syst. Evol. Microbiol.">
        <title>The Global Catalogue of Microorganisms (GCM) 10K type strain sequencing project: providing services to taxonomists for standard genome sequencing and annotation.</title>
        <authorList>
            <consortium name="The Broad Institute Genomics Platform"/>
            <consortium name="The Broad Institute Genome Sequencing Center for Infectious Disease"/>
            <person name="Wu L."/>
            <person name="Ma J."/>
        </authorList>
    </citation>
    <scope>NUCLEOTIDE SEQUENCE [LARGE SCALE GENOMIC DNA]</scope>
    <source>
        <strain evidence="4 5">JCM 10696</strain>
    </source>
</reference>
<feature type="domain" description="Glucose-6-phosphate dehydrogenase assembly protein OpcA C-terminal" evidence="3">
    <location>
        <begin position="165"/>
        <end position="294"/>
    </location>
</feature>
<dbReference type="InterPro" id="IPR046801">
    <property type="entry name" value="OpcA_G6PD_N"/>
</dbReference>
<evidence type="ECO:0000256" key="1">
    <source>
        <dbReference type="SAM" id="MobiDB-lite"/>
    </source>
</evidence>
<dbReference type="Pfam" id="PF10128">
    <property type="entry name" value="OpcA_G6PD_assem"/>
    <property type="match status" value="1"/>
</dbReference>
<feature type="compositionally biased region" description="Basic residues" evidence="1">
    <location>
        <begin position="350"/>
        <end position="360"/>
    </location>
</feature>
<dbReference type="Pfam" id="PF20171">
    <property type="entry name" value="OpcA_G6PD_C"/>
    <property type="match status" value="1"/>
</dbReference>
<dbReference type="Proteomes" id="UP001500665">
    <property type="component" value="Unassembled WGS sequence"/>
</dbReference>